<protein>
    <submittedName>
        <fullName evidence="2">Uncharacterized protein</fullName>
    </submittedName>
</protein>
<dbReference type="Proteomes" id="UP000000763">
    <property type="component" value="Chromosome 3"/>
</dbReference>
<accession>Q7Y155</accession>
<evidence type="ECO:0000313" key="3">
    <source>
        <dbReference type="Proteomes" id="UP000000763"/>
    </source>
</evidence>
<dbReference type="AlphaFoldDB" id="Q7Y155"/>
<gene>
    <name evidence="2" type="primary">OSJNBa0090L05.27</name>
</gene>
<feature type="region of interest" description="Disordered" evidence="1">
    <location>
        <begin position="1"/>
        <end position="62"/>
    </location>
</feature>
<evidence type="ECO:0000256" key="1">
    <source>
        <dbReference type="SAM" id="MobiDB-lite"/>
    </source>
</evidence>
<reference evidence="3" key="1">
    <citation type="journal article" date="2005" name="Nature">
        <title>The map-based sequence of the rice genome.</title>
        <authorList>
            <consortium name="International rice genome sequencing project (IRGSP)"/>
            <person name="Matsumoto T."/>
            <person name="Wu J."/>
            <person name="Kanamori H."/>
            <person name="Katayose Y."/>
            <person name="Fujisawa M."/>
            <person name="Namiki N."/>
            <person name="Mizuno H."/>
            <person name="Yamamoto K."/>
            <person name="Antonio B.A."/>
            <person name="Baba T."/>
            <person name="Sakata K."/>
            <person name="Nagamura Y."/>
            <person name="Aoki H."/>
            <person name="Arikawa K."/>
            <person name="Arita K."/>
            <person name="Bito T."/>
            <person name="Chiden Y."/>
            <person name="Fujitsuka N."/>
            <person name="Fukunaka R."/>
            <person name="Hamada M."/>
            <person name="Harada C."/>
            <person name="Hayashi A."/>
            <person name="Hijishita S."/>
            <person name="Honda M."/>
            <person name="Hosokawa S."/>
            <person name="Ichikawa Y."/>
            <person name="Idonuma A."/>
            <person name="Iijima M."/>
            <person name="Ikeda M."/>
            <person name="Ikeno M."/>
            <person name="Ito K."/>
            <person name="Ito S."/>
            <person name="Ito T."/>
            <person name="Ito Y."/>
            <person name="Ito Y."/>
            <person name="Iwabuchi A."/>
            <person name="Kamiya K."/>
            <person name="Karasawa W."/>
            <person name="Kurita K."/>
            <person name="Katagiri S."/>
            <person name="Kikuta A."/>
            <person name="Kobayashi H."/>
            <person name="Kobayashi N."/>
            <person name="Machita K."/>
            <person name="Maehara T."/>
            <person name="Masukawa M."/>
            <person name="Mizubayashi T."/>
            <person name="Mukai Y."/>
            <person name="Nagasaki H."/>
            <person name="Nagata Y."/>
            <person name="Naito S."/>
            <person name="Nakashima M."/>
            <person name="Nakama Y."/>
            <person name="Nakamichi Y."/>
            <person name="Nakamura M."/>
            <person name="Meguro A."/>
            <person name="Negishi M."/>
            <person name="Ohta I."/>
            <person name="Ohta T."/>
            <person name="Okamoto M."/>
            <person name="Ono N."/>
            <person name="Saji S."/>
            <person name="Sakaguchi M."/>
            <person name="Sakai K."/>
            <person name="Shibata M."/>
            <person name="Shimokawa T."/>
            <person name="Song J."/>
            <person name="Takazaki Y."/>
            <person name="Terasawa K."/>
            <person name="Tsugane M."/>
            <person name="Tsuji K."/>
            <person name="Ueda S."/>
            <person name="Waki K."/>
            <person name="Yamagata H."/>
            <person name="Yamamoto M."/>
            <person name="Yamamoto S."/>
            <person name="Yamane H."/>
            <person name="Yoshiki S."/>
            <person name="Yoshihara R."/>
            <person name="Yukawa K."/>
            <person name="Zhong H."/>
            <person name="Yano M."/>
            <person name="Yuan Q."/>
            <person name="Ouyang S."/>
            <person name="Liu J."/>
            <person name="Jones K.M."/>
            <person name="Gansberger K."/>
            <person name="Moffat K."/>
            <person name="Hill J."/>
            <person name="Bera J."/>
            <person name="Fadrosh D."/>
            <person name="Jin S."/>
            <person name="Johri S."/>
            <person name="Kim M."/>
            <person name="Overton L."/>
            <person name="Reardon M."/>
            <person name="Tsitrin T."/>
            <person name="Vuong H."/>
            <person name="Weaver B."/>
            <person name="Ciecko A."/>
            <person name="Tallon L."/>
            <person name="Jackson J."/>
            <person name="Pai G."/>
            <person name="Aken S.V."/>
            <person name="Utterback T."/>
            <person name="Reidmuller S."/>
            <person name="Feldblyum T."/>
            <person name="Hsiao J."/>
            <person name="Zismann V."/>
            <person name="Iobst S."/>
            <person name="de Vazeille A.R."/>
            <person name="Buell C.R."/>
            <person name="Ying K."/>
            <person name="Li Y."/>
            <person name="Lu T."/>
            <person name="Huang Y."/>
            <person name="Zhao Q."/>
            <person name="Feng Q."/>
            <person name="Zhang L."/>
            <person name="Zhu J."/>
            <person name="Weng Q."/>
            <person name="Mu J."/>
            <person name="Lu Y."/>
            <person name="Fan D."/>
            <person name="Liu Y."/>
            <person name="Guan J."/>
            <person name="Zhang Y."/>
            <person name="Yu S."/>
            <person name="Liu X."/>
            <person name="Zhang Y."/>
            <person name="Hong G."/>
            <person name="Han B."/>
            <person name="Choisne N."/>
            <person name="Demange N."/>
            <person name="Orjeda G."/>
            <person name="Samain S."/>
            <person name="Cattolico L."/>
            <person name="Pelletier E."/>
            <person name="Couloux A."/>
            <person name="Segurens B."/>
            <person name="Wincker P."/>
            <person name="D'Hont A."/>
            <person name="Scarpelli C."/>
            <person name="Weissenbach J."/>
            <person name="Salanoubat M."/>
            <person name="Quetier F."/>
            <person name="Yu Y."/>
            <person name="Kim H.R."/>
            <person name="Rambo T."/>
            <person name="Currie J."/>
            <person name="Collura K."/>
            <person name="Luo M."/>
            <person name="Yang T."/>
            <person name="Ammiraju J.S.S."/>
            <person name="Engler F."/>
            <person name="Soderlund C."/>
            <person name="Wing R.A."/>
            <person name="Palmer L.E."/>
            <person name="de la Bastide M."/>
            <person name="Spiegel L."/>
            <person name="Nascimento L."/>
            <person name="Zutavern T."/>
            <person name="O'Shaughnessy A."/>
            <person name="Dike S."/>
            <person name="Dedhia N."/>
            <person name="Preston R."/>
            <person name="Balija V."/>
            <person name="McCombie W.R."/>
            <person name="Chow T."/>
            <person name="Chen H."/>
            <person name="Chung M."/>
            <person name="Chen C."/>
            <person name="Shaw J."/>
            <person name="Wu H."/>
            <person name="Hsiao K."/>
            <person name="Chao Y."/>
            <person name="Chu M."/>
            <person name="Cheng C."/>
            <person name="Hour A."/>
            <person name="Lee P."/>
            <person name="Lin S."/>
            <person name="Lin Y."/>
            <person name="Liou J."/>
            <person name="Liu S."/>
            <person name="Hsing Y."/>
            <person name="Raghuvanshi S."/>
            <person name="Mohanty A."/>
            <person name="Bharti A.K."/>
            <person name="Gaur A."/>
            <person name="Gupta V."/>
            <person name="Kumar D."/>
            <person name="Ravi V."/>
            <person name="Vij S."/>
            <person name="Kapur A."/>
            <person name="Khurana P."/>
            <person name="Khurana P."/>
            <person name="Khurana J.P."/>
            <person name="Tyagi A.K."/>
            <person name="Gaikwad K."/>
            <person name="Singh A."/>
            <person name="Dalal V."/>
            <person name="Srivastava S."/>
            <person name="Dixit A."/>
            <person name="Pal A.K."/>
            <person name="Ghazi I.A."/>
            <person name="Yadav M."/>
            <person name="Pandit A."/>
            <person name="Bhargava A."/>
            <person name="Sureshbabu K."/>
            <person name="Batra K."/>
            <person name="Sharma T.R."/>
            <person name="Mohapatra T."/>
            <person name="Singh N.K."/>
            <person name="Messing J."/>
            <person name="Nelson A.B."/>
            <person name="Fuks G."/>
            <person name="Kavchok S."/>
            <person name="Keizer G."/>
            <person name="Linton E."/>
            <person name="Llaca V."/>
            <person name="Song R."/>
            <person name="Tanyolac B."/>
            <person name="Young S."/>
            <person name="Ho-Il K."/>
            <person name="Hahn J.H."/>
            <person name="Sangsakoo G."/>
            <person name="Vanavichit A."/>
            <person name="de Mattos Luiz.A.T."/>
            <person name="Zimmer P.D."/>
            <person name="Malone G."/>
            <person name="Dellagostin O."/>
            <person name="de Oliveira A.C."/>
            <person name="Bevan M."/>
            <person name="Bancroft I."/>
            <person name="Minx P."/>
            <person name="Cordum H."/>
            <person name="Wilson R."/>
            <person name="Cheng Z."/>
            <person name="Jin W."/>
            <person name="Jiang J."/>
            <person name="Leong S.A."/>
            <person name="Iwama H."/>
            <person name="Gojobori T."/>
            <person name="Itoh T."/>
            <person name="Niimura Y."/>
            <person name="Fujii Y."/>
            <person name="Habara T."/>
            <person name="Sakai H."/>
            <person name="Sato Y."/>
            <person name="Wilson G."/>
            <person name="Kumar K."/>
            <person name="McCouch S."/>
            <person name="Juretic N."/>
            <person name="Hoen D."/>
            <person name="Wright S."/>
            <person name="Bruskiewich R."/>
            <person name="Bureau T."/>
            <person name="Miyao A."/>
            <person name="Hirochika H."/>
            <person name="Nishikawa T."/>
            <person name="Kadowaki K."/>
            <person name="Sugiura M."/>
            <person name="Burr B."/>
            <person name="Sasaki T."/>
        </authorList>
    </citation>
    <scope>NUCLEOTIDE SEQUENCE [LARGE SCALE GENOMIC DNA]</scope>
    <source>
        <strain evidence="3">cv. Nipponbare</strain>
    </source>
</reference>
<reference evidence="3" key="2">
    <citation type="journal article" date="2008" name="Nucleic Acids Res.">
        <title>The rice annotation project database (RAP-DB): 2008 update.</title>
        <authorList>
            <consortium name="The rice annotation project (RAP)"/>
        </authorList>
    </citation>
    <scope>GENOME REANNOTATION</scope>
    <source>
        <strain evidence="3">cv. Nipponbare</strain>
    </source>
</reference>
<feature type="region of interest" description="Disordered" evidence="1">
    <location>
        <begin position="104"/>
        <end position="134"/>
    </location>
</feature>
<organism evidence="2 3">
    <name type="scientific">Oryza sativa subsp. japonica</name>
    <name type="common">Rice</name>
    <dbReference type="NCBI Taxonomy" id="39947"/>
    <lineage>
        <taxon>Eukaryota</taxon>
        <taxon>Viridiplantae</taxon>
        <taxon>Streptophyta</taxon>
        <taxon>Embryophyta</taxon>
        <taxon>Tracheophyta</taxon>
        <taxon>Spermatophyta</taxon>
        <taxon>Magnoliopsida</taxon>
        <taxon>Liliopsida</taxon>
        <taxon>Poales</taxon>
        <taxon>Poaceae</taxon>
        <taxon>BOP clade</taxon>
        <taxon>Oryzoideae</taxon>
        <taxon>Oryzeae</taxon>
        <taxon>Oryzinae</taxon>
        <taxon>Oryza</taxon>
        <taxon>Oryza sativa</taxon>
    </lineage>
</organism>
<sequence>MGRRERKGTREVALAAAAGGRGDGVDADCGGGATEVEQRDLAASPSPANAGDLRPEARTRASEHADYHHNRLLLLWIAAATSSPAIPLERRLLAAPKAAATLRMEDMGRRPWPHRPPALEKRKAEHRLGPAVLR</sequence>
<proteinExistence type="predicted"/>
<dbReference type="EMBL" id="AC084765">
    <property type="protein sequence ID" value="AAP46219.1"/>
    <property type="molecule type" value="Genomic_DNA"/>
</dbReference>
<name>Q7Y155_ORYSJ</name>
<evidence type="ECO:0000313" key="2">
    <source>
        <dbReference type="EMBL" id="AAP46219.1"/>
    </source>
</evidence>
<feature type="compositionally biased region" description="Basic and acidic residues" evidence="1">
    <location>
        <begin position="53"/>
        <end position="62"/>
    </location>
</feature>
<feature type="compositionally biased region" description="Basic and acidic residues" evidence="1">
    <location>
        <begin position="117"/>
        <end position="128"/>
    </location>
</feature>